<feature type="region of interest" description="Disordered" evidence="1">
    <location>
        <begin position="25"/>
        <end position="61"/>
    </location>
</feature>
<evidence type="ECO:0000259" key="2">
    <source>
        <dbReference type="PROSITE" id="PS50940"/>
    </source>
</evidence>
<dbReference type="OrthoDB" id="6364363at2759"/>
<dbReference type="Proteomes" id="UP000711488">
    <property type="component" value="Unassembled WGS sequence"/>
</dbReference>
<dbReference type="PROSITE" id="PS50940">
    <property type="entry name" value="CHIT_BIND_II"/>
    <property type="match status" value="1"/>
</dbReference>
<feature type="domain" description="Chitin-binding type-2" evidence="2">
    <location>
        <begin position="157"/>
        <end position="217"/>
    </location>
</feature>
<dbReference type="Gene3D" id="2.170.140.10">
    <property type="entry name" value="Chitin binding domain"/>
    <property type="match status" value="1"/>
</dbReference>
<dbReference type="AlphaFoldDB" id="A0A6A0GQL1"/>
<dbReference type="SUPFAM" id="SSF57625">
    <property type="entry name" value="Invertebrate chitin-binding proteins"/>
    <property type="match status" value="1"/>
</dbReference>
<dbReference type="InterPro" id="IPR002557">
    <property type="entry name" value="Chitin-bd_dom"/>
</dbReference>
<dbReference type="PANTHER" id="PTHR22933:SF43">
    <property type="entry name" value="LP10131P"/>
    <property type="match status" value="1"/>
</dbReference>
<dbReference type="GO" id="GO:0008061">
    <property type="term" value="F:chitin binding"/>
    <property type="evidence" value="ECO:0007669"/>
    <property type="project" value="InterPro"/>
</dbReference>
<dbReference type="InterPro" id="IPR036508">
    <property type="entry name" value="Chitin-bd_dom_sf"/>
</dbReference>
<dbReference type="EMBL" id="JQDR03016847">
    <property type="protein sequence ID" value="KAA0184625.1"/>
    <property type="molecule type" value="Genomic_DNA"/>
</dbReference>
<reference evidence="3" key="2">
    <citation type="journal article" date="2018" name="Environ. Sci. Technol.">
        <title>The Toxicogenome of Hyalella azteca: A Model for Sediment Ecotoxicology and Evolutionary Toxicology.</title>
        <authorList>
            <person name="Poynton H.C."/>
            <person name="Hasenbein S."/>
            <person name="Benoit J.B."/>
            <person name="Sepulveda M.S."/>
            <person name="Poelchau M.F."/>
            <person name="Hughes D.S.T."/>
            <person name="Murali S.C."/>
            <person name="Chen S."/>
            <person name="Glastad K.M."/>
            <person name="Goodisman M.A.D."/>
            <person name="Werren J.H."/>
            <person name="Vineis J.H."/>
            <person name="Bowen J.L."/>
            <person name="Friedrich M."/>
            <person name="Jones J."/>
            <person name="Robertson H.M."/>
            <person name="Feyereisen R."/>
            <person name="Mechler-Hickson A."/>
            <person name="Mathers N."/>
            <person name="Lee C.E."/>
            <person name="Colbourne J.K."/>
            <person name="Biales A."/>
            <person name="Johnston J.S."/>
            <person name="Wellborn G.A."/>
            <person name="Rosendale A.J."/>
            <person name="Cridge A.G."/>
            <person name="Munoz-Torres M.C."/>
            <person name="Bain P.A."/>
            <person name="Manny A.R."/>
            <person name="Major K.M."/>
            <person name="Lambert F.N."/>
            <person name="Vulpe C.D."/>
            <person name="Tuck P."/>
            <person name="Blalock B.J."/>
            <person name="Lin Y.Y."/>
            <person name="Smith M.E."/>
            <person name="Ochoa-Acuna H."/>
            <person name="Chen M.M."/>
            <person name="Childers C.P."/>
            <person name="Qu J."/>
            <person name="Dugan S."/>
            <person name="Lee S.L."/>
            <person name="Chao H."/>
            <person name="Dinh H."/>
            <person name="Han Y."/>
            <person name="Doddapaneni H."/>
            <person name="Worley K.C."/>
            <person name="Muzny D.M."/>
            <person name="Gibbs R.A."/>
            <person name="Richards S."/>
        </authorList>
    </citation>
    <scope>NUCLEOTIDE SEQUENCE</scope>
    <source>
        <strain evidence="3">HAZT.00-mixed</strain>
        <tissue evidence="3">Whole organism</tissue>
    </source>
</reference>
<sequence>MLCGAATASHSVIYGSYLNNVPSPGFSPTGGNRGGGSGGSRVGGGGGGGSRAPGGGAGGFGGAPGGGIGGGYSDGGVGGTGGGSSGQGGFGGSGGVGGSGGFGGTSGGFGGGPGGFGGGGFGGDDLGGGTGDLSTAIGGGGVPGEDYPILSFIPDTGFSCDGRTPGYYADTASPALCQVFYICQFDGRQDGFLCPNGTIFNQQYFVCDWWYNFDCSSAEQFYDLNSNIGIEELEVDLVVGPEVLADSAVGPEAQVGSEELVESAEAMTMREDQEALEEALEVPEEVHLEAVELVAQGEVVLEDPALVDSELLSSLVNSTPLLESVAAVEDAALEVERVEVAQVHLVEQVDVVQAPPQEQEQEAEFGQVVERKVEEVPACKLHHP</sequence>
<evidence type="ECO:0000313" key="3">
    <source>
        <dbReference type="EMBL" id="KAA0184625.1"/>
    </source>
</evidence>
<reference evidence="3" key="1">
    <citation type="submission" date="2014-08" db="EMBL/GenBank/DDBJ databases">
        <authorList>
            <person name="Murali S."/>
            <person name="Richards S."/>
            <person name="Bandaranaike D."/>
            <person name="Bellair M."/>
            <person name="Blankenburg K."/>
            <person name="Chao H."/>
            <person name="Dinh H."/>
            <person name="Doddapaneni H."/>
            <person name="Dugan-Rocha S."/>
            <person name="Elkadiri S."/>
            <person name="Gnanaolivu R."/>
            <person name="Hughes D."/>
            <person name="Lee S."/>
            <person name="Li M."/>
            <person name="Ming W."/>
            <person name="Munidasa M."/>
            <person name="Muniz J."/>
            <person name="Nguyen L."/>
            <person name="Osuji N."/>
            <person name="Pu L.-L."/>
            <person name="Puazo M."/>
            <person name="Skinner E."/>
            <person name="Qu C."/>
            <person name="Quiroz J."/>
            <person name="Raj R."/>
            <person name="Weissenberger G."/>
            <person name="Xin Y."/>
            <person name="Zou X."/>
            <person name="Han Y."/>
            <person name="Worley K."/>
            <person name="Muzny D."/>
            <person name="Gibbs R."/>
        </authorList>
    </citation>
    <scope>NUCLEOTIDE SEQUENCE</scope>
    <source>
        <strain evidence="3">HAZT.00-mixed</strain>
        <tissue evidence="3">Whole organism</tissue>
    </source>
</reference>
<reference evidence="3" key="3">
    <citation type="submission" date="2019-06" db="EMBL/GenBank/DDBJ databases">
        <authorList>
            <person name="Poynton C."/>
            <person name="Hasenbein S."/>
            <person name="Benoit J.B."/>
            <person name="Sepulveda M.S."/>
            <person name="Poelchau M.F."/>
            <person name="Murali S.C."/>
            <person name="Chen S."/>
            <person name="Glastad K.M."/>
            <person name="Werren J.H."/>
            <person name="Vineis J.H."/>
            <person name="Bowen J.L."/>
            <person name="Friedrich M."/>
            <person name="Jones J."/>
            <person name="Robertson H.M."/>
            <person name="Feyereisen R."/>
            <person name="Mechler-Hickson A."/>
            <person name="Mathers N."/>
            <person name="Lee C.E."/>
            <person name="Colbourne J.K."/>
            <person name="Biales A."/>
            <person name="Johnston J.S."/>
            <person name="Wellborn G.A."/>
            <person name="Rosendale A.J."/>
            <person name="Cridge A.G."/>
            <person name="Munoz-Torres M.C."/>
            <person name="Bain P.A."/>
            <person name="Manny A.R."/>
            <person name="Major K.M."/>
            <person name="Lambert F.N."/>
            <person name="Vulpe C.D."/>
            <person name="Tuck P."/>
            <person name="Blalock B.J."/>
            <person name="Lin Y.-Y."/>
            <person name="Smith M.E."/>
            <person name="Ochoa-Acuna H."/>
            <person name="Chen M.-J.M."/>
            <person name="Childers C.P."/>
            <person name="Qu J."/>
            <person name="Dugan S."/>
            <person name="Lee S.L."/>
            <person name="Chao H."/>
            <person name="Dinh H."/>
            <person name="Han Y."/>
            <person name="Doddapaneni H."/>
            <person name="Worley K.C."/>
            <person name="Muzny D.M."/>
            <person name="Gibbs R.A."/>
            <person name="Richards S."/>
        </authorList>
    </citation>
    <scope>NUCLEOTIDE SEQUENCE</scope>
    <source>
        <strain evidence="3">HAZT.00-mixed</strain>
        <tissue evidence="3">Whole organism</tissue>
    </source>
</reference>
<gene>
    <name evidence="3" type="ORF">HAZT_HAZT009037</name>
</gene>
<dbReference type="InterPro" id="IPR052976">
    <property type="entry name" value="Scoloptoxin-like"/>
</dbReference>
<feature type="region of interest" description="Disordered" evidence="1">
    <location>
        <begin position="78"/>
        <end position="97"/>
    </location>
</feature>
<proteinExistence type="predicted"/>
<name>A0A6A0GQL1_HYAAZ</name>
<protein>
    <recommendedName>
        <fullName evidence="2">Chitin-binding type-2 domain-containing protein</fullName>
    </recommendedName>
</protein>
<dbReference type="Pfam" id="PF01607">
    <property type="entry name" value="CBM_14"/>
    <property type="match status" value="1"/>
</dbReference>
<evidence type="ECO:0000256" key="1">
    <source>
        <dbReference type="SAM" id="MobiDB-lite"/>
    </source>
</evidence>
<accession>A0A6A0GQL1</accession>
<comment type="caution">
    <text evidence="3">The sequence shown here is derived from an EMBL/GenBank/DDBJ whole genome shotgun (WGS) entry which is preliminary data.</text>
</comment>
<organism evidence="3">
    <name type="scientific">Hyalella azteca</name>
    <name type="common">Amphipod</name>
    <dbReference type="NCBI Taxonomy" id="294128"/>
    <lineage>
        <taxon>Eukaryota</taxon>
        <taxon>Metazoa</taxon>
        <taxon>Ecdysozoa</taxon>
        <taxon>Arthropoda</taxon>
        <taxon>Crustacea</taxon>
        <taxon>Multicrustacea</taxon>
        <taxon>Malacostraca</taxon>
        <taxon>Eumalacostraca</taxon>
        <taxon>Peracarida</taxon>
        <taxon>Amphipoda</taxon>
        <taxon>Senticaudata</taxon>
        <taxon>Talitrida</taxon>
        <taxon>Talitroidea</taxon>
        <taxon>Hyalellidae</taxon>
        <taxon>Hyalella</taxon>
    </lineage>
</organism>
<dbReference type="PANTHER" id="PTHR22933">
    <property type="entry name" value="FI18007P1-RELATED"/>
    <property type="match status" value="1"/>
</dbReference>
<dbReference type="SMART" id="SM00494">
    <property type="entry name" value="ChtBD2"/>
    <property type="match status" value="1"/>
</dbReference>
<feature type="compositionally biased region" description="Gly residues" evidence="1">
    <location>
        <begin position="31"/>
        <end position="61"/>
    </location>
</feature>
<dbReference type="GO" id="GO:0005576">
    <property type="term" value="C:extracellular region"/>
    <property type="evidence" value="ECO:0007669"/>
    <property type="project" value="InterPro"/>
</dbReference>